<dbReference type="InParanoid" id="A0A2P5AJA7"/>
<organism evidence="2 3">
    <name type="scientific">Trema orientale</name>
    <name type="common">Charcoal tree</name>
    <name type="synonym">Celtis orientalis</name>
    <dbReference type="NCBI Taxonomy" id="63057"/>
    <lineage>
        <taxon>Eukaryota</taxon>
        <taxon>Viridiplantae</taxon>
        <taxon>Streptophyta</taxon>
        <taxon>Embryophyta</taxon>
        <taxon>Tracheophyta</taxon>
        <taxon>Spermatophyta</taxon>
        <taxon>Magnoliopsida</taxon>
        <taxon>eudicotyledons</taxon>
        <taxon>Gunneridae</taxon>
        <taxon>Pentapetalae</taxon>
        <taxon>rosids</taxon>
        <taxon>fabids</taxon>
        <taxon>Rosales</taxon>
        <taxon>Cannabaceae</taxon>
        <taxon>Trema</taxon>
    </lineage>
</organism>
<feature type="region of interest" description="Disordered" evidence="1">
    <location>
        <begin position="1"/>
        <end position="84"/>
    </location>
</feature>
<feature type="compositionally biased region" description="Polar residues" evidence="1">
    <location>
        <begin position="48"/>
        <end position="68"/>
    </location>
</feature>
<accession>A0A2P5AJA7</accession>
<dbReference type="OrthoDB" id="10350045at2759"/>
<sequence length="105" mass="10992">MSNVSTEETKDSQEILLEETSPEVADREEPSGESSSSSSDGSNESQQREVSSSQDLTQVQSISLQGPTHQDEVENGAASSPHFQEAGILLNAASAGSSEHLSTAV</sequence>
<feature type="compositionally biased region" description="Low complexity" evidence="1">
    <location>
        <begin position="32"/>
        <end position="45"/>
    </location>
</feature>
<dbReference type="EMBL" id="JXTC01000822">
    <property type="protein sequence ID" value="PON36594.1"/>
    <property type="molecule type" value="Genomic_DNA"/>
</dbReference>
<name>A0A2P5AJA7_TREOI</name>
<protein>
    <submittedName>
        <fullName evidence="2">Uncharacterized protein</fullName>
    </submittedName>
</protein>
<evidence type="ECO:0000313" key="3">
    <source>
        <dbReference type="Proteomes" id="UP000237000"/>
    </source>
</evidence>
<evidence type="ECO:0000313" key="2">
    <source>
        <dbReference type="EMBL" id="PON36594.1"/>
    </source>
</evidence>
<proteinExistence type="predicted"/>
<gene>
    <name evidence="2" type="ORF">TorRG33x02_348950</name>
</gene>
<reference evidence="3" key="1">
    <citation type="submission" date="2016-06" db="EMBL/GenBank/DDBJ databases">
        <title>Parallel loss of symbiosis genes in relatives of nitrogen-fixing non-legume Parasponia.</title>
        <authorList>
            <person name="Van Velzen R."/>
            <person name="Holmer R."/>
            <person name="Bu F."/>
            <person name="Rutten L."/>
            <person name="Van Zeijl A."/>
            <person name="Liu W."/>
            <person name="Santuari L."/>
            <person name="Cao Q."/>
            <person name="Sharma T."/>
            <person name="Shen D."/>
            <person name="Roswanjaya Y."/>
            <person name="Wardhani T."/>
            <person name="Kalhor M.S."/>
            <person name="Jansen J."/>
            <person name="Van den Hoogen J."/>
            <person name="Gungor B."/>
            <person name="Hartog M."/>
            <person name="Hontelez J."/>
            <person name="Verver J."/>
            <person name="Yang W.-C."/>
            <person name="Schijlen E."/>
            <person name="Repin R."/>
            <person name="Schilthuizen M."/>
            <person name="Schranz E."/>
            <person name="Heidstra R."/>
            <person name="Miyata K."/>
            <person name="Fedorova E."/>
            <person name="Kohlen W."/>
            <person name="Bisseling T."/>
            <person name="Smit S."/>
            <person name="Geurts R."/>
        </authorList>
    </citation>
    <scope>NUCLEOTIDE SEQUENCE [LARGE SCALE GENOMIC DNA]</scope>
    <source>
        <strain evidence="3">cv. RG33-2</strain>
    </source>
</reference>
<keyword evidence="3" id="KW-1185">Reference proteome</keyword>
<comment type="caution">
    <text evidence="2">The sequence shown here is derived from an EMBL/GenBank/DDBJ whole genome shotgun (WGS) entry which is preliminary data.</text>
</comment>
<evidence type="ECO:0000256" key="1">
    <source>
        <dbReference type="SAM" id="MobiDB-lite"/>
    </source>
</evidence>
<dbReference type="AlphaFoldDB" id="A0A2P5AJA7"/>
<dbReference type="Proteomes" id="UP000237000">
    <property type="component" value="Unassembled WGS sequence"/>
</dbReference>